<dbReference type="STRING" id="1855383.SAMN05216548_11654"/>
<dbReference type="InterPro" id="IPR011761">
    <property type="entry name" value="ATP-grasp"/>
</dbReference>
<keyword evidence="4" id="KW-1185">Reference proteome</keyword>
<evidence type="ECO:0000313" key="4">
    <source>
        <dbReference type="Proteomes" id="UP000199647"/>
    </source>
</evidence>
<dbReference type="EMBL" id="FOFG01000016">
    <property type="protein sequence ID" value="SER36485.1"/>
    <property type="molecule type" value="Genomic_DNA"/>
</dbReference>
<evidence type="ECO:0000259" key="2">
    <source>
        <dbReference type="PROSITE" id="PS50975"/>
    </source>
</evidence>
<evidence type="ECO:0000256" key="1">
    <source>
        <dbReference type="PROSITE-ProRule" id="PRU00409"/>
    </source>
</evidence>
<proteinExistence type="predicted"/>
<dbReference type="RefSeq" id="WP_092498949.1">
    <property type="nucleotide sequence ID" value="NZ_FOFG01000016.1"/>
</dbReference>
<dbReference type="Gene3D" id="3.30.470.20">
    <property type="entry name" value="ATP-grasp fold, B domain"/>
    <property type="match status" value="1"/>
</dbReference>
<feature type="domain" description="ATP-grasp" evidence="2">
    <location>
        <begin position="120"/>
        <end position="312"/>
    </location>
</feature>
<accession>A0A1H9NLE8</accession>
<evidence type="ECO:0000313" key="3">
    <source>
        <dbReference type="EMBL" id="SER36485.1"/>
    </source>
</evidence>
<dbReference type="GO" id="GO:0046872">
    <property type="term" value="F:metal ion binding"/>
    <property type="evidence" value="ECO:0007669"/>
    <property type="project" value="InterPro"/>
</dbReference>
<dbReference type="OrthoDB" id="9765608at2"/>
<dbReference type="GO" id="GO:0005524">
    <property type="term" value="F:ATP binding"/>
    <property type="evidence" value="ECO:0007669"/>
    <property type="project" value="UniProtKB-UniRule"/>
</dbReference>
<dbReference type="AlphaFoldDB" id="A0A1H9NLE8"/>
<dbReference type="Proteomes" id="UP000199647">
    <property type="component" value="Unassembled WGS sequence"/>
</dbReference>
<dbReference type="PROSITE" id="PS50975">
    <property type="entry name" value="ATP_GRASP"/>
    <property type="match status" value="1"/>
</dbReference>
<dbReference type="GO" id="GO:0016874">
    <property type="term" value="F:ligase activity"/>
    <property type="evidence" value="ECO:0007669"/>
    <property type="project" value="UniProtKB-KW"/>
</dbReference>
<name>A0A1H9NLE8_9HYPH</name>
<keyword evidence="3" id="KW-0436">Ligase</keyword>
<protein>
    <submittedName>
        <fullName evidence="3">Predicted ATP-dependent carboligase, ATP-grasp superfamily</fullName>
    </submittedName>
</protein>
<reference evidence="3 4" key="1">
    <citation type="submission" date="2016-10" db="EMBL/GenBank/DDBJ databases">
        <authorList>
            <person name="de Groot N.N."/>
        </authorList>
    </citation>
    <scope>NUCLEOTIDE SEQUENCE [LARGE SCALE GENOMIC DNA]</scope>
    <source>
        <strain evidence="3 4">A52C2</strain>
    </source>
</reference>
<keyword evidence="1" id="KW-0067">ATP-binding</keyword>
<keyword evidence="1" id="KW-0547">Nucleotide-binding</keyword>
<organism evidence="3 4">
    <name type="scientific">Faunimonas pinastri</name>
    <dbReference type="NCBI Taxonomy" id="1855383"/>
    <lineage>
        <taxon>Bacteria</taxon>
        <taxon>Pseudomonadati</taxon>
        <taxon>Pseudomonadota</taxon>
        <taxon>Alphaproteobacteria</taxon>
        <taxon>Hyphomicrobiales</taxon>
        <taxon>Afifellaceae</taxon>
        <taxon>Faunimonas</taxon>
    </lineage>
</organism>
<sequence length="416" mass="46318">MTSSPGALILGGALGSLGAIRSLGRKGVPVAYVTHDNRLPKFSRYVRLFSEWPGPEYPDALEALLGLAERHGLKGWVVLAGADAEMRFLSQNRERLSAVFRVPTPSWDVVRWAYDKHLTYDRAAEIGIGYPRSFYPRSRAELDGIECRFPVILKPTRREARNAFTLAKAWRANDPKALRSLYSRAVELVGADAIVMQEMIPGGGEAQFSYAALWQDGEALASMVAVRTRQYPMEFGYTSSLVRSVENVDVEEAAKRFLRSLDFSGLVEIEFKYDARDDTYNILDVNARIWNWISLGDAVGIDFAYLAWRQAMDLPVEPVRAEGDAVWLHASRDVAAALQERGAGLLTWKSYRRSLAGKRAFGVFAADDPLPAIVENPMLAVRLLTRRVPIMLGTLLRRGEQDDEDAPKADKRAPGA</sequence>
<dbReference type="SUPFAM" id="SSF56059">
    <property type="entry name" value="Glutathione synthetase ATP-binding domain-like"/>
    <property type="match status" value="1"/>
</dbReference>
<gene>
    <name evidence="3" type="ORF">SAMN05216548_11654</name>
</gene>